<dbReference type="InterPro" id="IPR026610">
    <property type="entry name" value="Hen1"/>
</dbReference>
<evidence type="ECO:0000256" key="2">
    <source>
        <dbReference type="ARBA" id="ARBA00009026"/>
    </source>
</evidence>
<dbReference type="InterPro" id="IPR024026">
    <property type="entry name" value="3'-RNA_MeTfrase_Hen1_bac"/>
</dbReference>
<dbReference type="Gene3D" id="3.30.1610.20">
    <property type="entry name" value="Hen1, N-terminal domain"/>
    <property type="match status" value="1"/>
</dbReference>
<dbReference type="Pfam" id="PF12623">
    <property type="entry name" value="Hen1_L"/>
    <property type="match status" value="1"/>
</dbReference>
<keyword evidence="4" id="KW-0489">Methyltransferase</keyword>
<keyword evidence="7" id="KW-0479">Metal-binding</keyword>
<dbReference type="EC" id="2.1.1.386" evidence="11"/>
<dbReference type="GO" id="GO:0003723">
    <property type="term" value="F:RNA binding"/>
    <property type="evidence" value="ECO:0007669"/>
    <property type="project" value="UniProtKB-KW"/>
</dbReference>
<dbReference type="GO" id="GO:0031047">
    <property type="term" value="P:regulatory ncRNA-mediated gene silencing"/>
    <property type="evidence" value="ECO:0007669"/>
    <property type="project" value="UniProtKB-KW"/>
</dbReference>
<feature type="domain" description="Hen1 N-terminal" evidence="13">
    <location>
        <begin position="1"/>
        <end position="242"/>
    </location>
</feature>
<dbReference type="PANTHER" id="PTHR21404:SF3">
    <property type="entry name" value="SMALL RNA 2'-O-METHYLTRANSFERASE"/>
    <property type="match status" value="1"/>
</dbReference>
<dbReference type="NCBIfam" id="TIGR04074">
    <property type="entry name" value="bacter_Hen1"/>
    <property type="match status" value="1"/>
</dbReference>
<evidence type="ECO:0000313" key="15">
    <source>
        <dbReference type="EMBL" id="MBO1323085.1"/>
    </source>
</evidence>
<keyword evidence="10" id="KW-0943">RNA-mediated gene silencing</keyword>
<evidence type="ECO:0000256" key="10">
    <source>
        <dbReference type="ARBA" id="ARBA00023158"/>
    </source>
</evidence>
<dbReference type="CDD" id="cd02440">
    <property type="entry name" value="AdoMet_MTases"/>
    <property type="match status" value="1"/>
</dbReference>
<keyword evidence="9" id="KW-0694">RNA-binding</keyword>
<keyword evidence="5" id="KW-0808">Transferase</keyword>
<dbReference type="PANTHER" id="PTHR21404">
    <property type="entry name" value="HEN1"/>
    <property type="match status" value="1"/>
</dbReference>
<evidence type="ECO:0000256" key="5">
    <source>
        <dbReference type="ARBA" id="ARBA00022679"/>
    </source>
</evidence>
<keyword evidence="16" id="KW-1185">Reference proteome</keyword>
<dbReference type="InterPro" id="IPR024740">
    <property type="entry name" value="Hen1_N"/>
</dbReference>
<dbReference type="InterPro" id="IPR038546">
    <property type="entry name" value="Hen1_N_sf"/>
</dbReference>
<comment type="caution">
    <text evidence="15">The sequence shown here is derived from an EMBL/GenBank/DDBJ whole genome shotgun (WGS) entry which is preliminary data.</text>
</comment>
<comment type="catalytic activity">
    <reaction evidence="12">
        <text>small RNA 3'-end nucleotide + S-adenosyl-L-methionine = small RNA 3'-end 2'-O-methylnucleotide + S-adenosyl-L-homocysteine + H(+)</text>
        <dbReference type="Rhea" id="RHEA:37887"/>
        <dbReference type="Rhea" id="RHEA-COMP:10415"/>
        <dbReference type="Rhea" id="RHEA-COMP:10416"/>
        <dbReference type="ChEBI" id="CHEBI:15378"/>
        <dbReference type="ChEBI" id="CHEBI:57856"/>
        <dbReference type="ChEBI" id="CHEBI:59789"/>
        <dbReference type="ChEBI" id="CHEBI:74896"/>
        <dbReference type="ChEBI" id="CHEBI:74898"/>
        <dbReference type="EC" id="2.1.1.386"/>
    </reaction>
</comment>
<dbReference type="GO" id="GO:0001510">
    <property type="term" value="P:RNA methylation"/>
    <property type="evidence" value="ECO:0007669"/>
    <property type="project" value="InterPro"/>
</dbReference>
<reference evidence="15" key="1">
    <citation type="submission" date="2021-03" db="EMBL/GenBank/DDBJ databases">
        <authorList>
            <person name="Wang G."/>
        </authorList>
    </citation>
    <scope>NUCLEOTIDE SEQUENCE</scope>
    <source>
        <strain evidence="15">KCTC 12899</strain>
    </source>
</reference>
<proteinExistence type="inferred from homology"/>
<gene>
    <name evidence="15" type="ORF">J3U88_31770</name>
</gene>
<dbReference type="GO" id="GO:0046872">
    <property type="term" value="F:metal ion binding"/>
    <property type="evidence" value="ECO:0007669"/>
    <property type="project" value="UniProtKB-KW"/>
</dbReference>
<comment type="similarity">
    <text evidence="2">Belongs to the methyltransferase superfamily. HEN1 family.</text>
</comment>
<keyword evidence="8" id="KW-0460">Magnesium</keyword>
<dbReference type="GO" id="GO:0090486">
    <property type="term" value="F:small RNA 2'-O-methyltransferase activity"/>
    <property type="evidence" value="ECO:0007669"/>
    <property type="project" value="UniProtKB-EC"/>
</dbReference>
<dbReference type="InterPro" id="IPR029063">
    <property type="entry name" value="SAM-dependent_MTases_sf"/>
</dbReference>
<evidence type="ECO:0000256" key="12">
    <source>
        <dbReference type="ARBA" id="ARBA00048418"/>
    </source>
</evidence>
<evidence type="ECO:0000256" key="7">
    <source>
        <dbReference type="ARBA" id="ARBA00022723"/>
    </source>
</evidence>
<dbReference type="EMBL" id="JAFREP010000049">
    <property type="protein sequence ID" value="MBO1323085.1"/>
    <property type="molecule type" value="Genomic_DNA"/>
</dbReference>
<evidence type="ECO:0000256" key="11">
    <source>
        <dbReference type="ARBA" id="ARBA00035025"/>
    </source>
</evidence>
<evidence type="ECO:0000259" key="14">
    <source>
        <dbReference type="Pfam" id="PF13649"/>
    </source>
</evidence>
<feature type="domain" description="Methyltransferase" evidence="14">
    <location>
        <begin position="288"/>
        <end position="389"/>
    </location>
</feature>
<evidence type="ECO:0000313" key="16">
    <source>
        <dbReference type="Proteomes" id="UP000664417"/>
    </source>
</evidence>
<evidence type="ECO:0000259" key="13">
    <source>
        <dbReference type="Pfam" id="PF12623"/>
    </source>
</evidence>
<dbReference type="Proteomes" id="UP000664417">
    <property type="component" value="Unassembled WGS sequence"/>
</dbReference>
<dbReference type="SUPFAM" id="SSF53335">
    <property type="entry name" value="S-adenosyl-L-methionine-dependent methyltransferases"/>
    <property type="match status" value="1"/>
</dbReference>
<evidence type="ECO:0000256" key="8">
    <source>
        <dbReference type="ARBA" id="ARBA00022842"/>
    </source>
</evidence>
<comment type="cofactor">
    <cofactor evidence="1">
        <name>Mg(2+)</name>
        <dbReference type="ChEBI" id="CHEBI:18420"/>
    </cofactor>
</comment>
<evidence type="ECO:0000256" key="9">
    <source>
        <dbReference type="ARBA" id="ARBA00022884"/>
    </source>
</evidence>
<name>A0A8J7QIN4_9BACT</name>
<dbReference type="InterPro" id="IPR041698">
    <property type="entry name" value="Methyltransf_25"/>
</dbReference>
<dbReference type="RefSeq" id="WP_207863057.1">
    <property type="nucleotide sequence ID" value="NZ_JAFREP010000049.1"/>
</dbReference>
<dbReference type="Gene3D" id="3.40.50.150">
    <property type="entry name" value="Vaccinia Virus protein VP39"/>
    <property type="match status" value="1"/>
</dbReference>
<evidence type="ECO:0000256" key="6">
    <source>
        <dbReference type="ARBA" id="ARBA00022691"/>
    </source>
</evidence>
<sequence>MLMTITTTHQPAQDLGFLLHKHPDHVQSFELSHGTAHVFYPESSAERCTAALLLDIDPIKLVRSYKAPPGTSRTLGHYVNDRPYVASSFLSTAISKVFGTALSGNCNKRPELAKQAIPLSFHLPALPVRGGEKVLRDLFEPLGYTVEAEAHLLDPKFPNWGKAAIFTVTLSVTLPLHQALSHLYVLIPALDREKHYYIGPAEIEKLINHGEGWLAEHPHRETITRRYMVNRQALATVAIEQLFQDESAPQDLPESQQVETAIEKPLSLNSIRLNTVVSILEQEQVRSVVDLGCGEGKLLKKLLTHPRFARIVGMDVSHRILEVAARRLKLDHLGERVRERIELVHGSLAYSDQRLAGFDAACLVEVIEHVDPERLGLLARNVFGALAPGLVVVTTPNAEFNATFEDLPAGKFRHGDHRFEWTRAEFQNWAQKVADQFGYSVRYQDIGEVHEEHGPPTQCAIFKQKKAENNAET</sequence>
<dbReference type="Pfam" id="PF13649">
    <property type="entry name" value="Methyltransf_25"/>
    <property type="match status" value="1"/>
</dbReference>
<keyword evidence="6" id="KW-0949">S-adenosyl-L-methionine</keyword>
<evidence type="ECO:0000256" key="4">
    <source>
        <dbReference type="ARBA" id="ARBA00022603"/>
    </source>
</evidence>
<dbReference type="AlphaFoldDB" id="A0A8J7QIN4"/>
<accession>A0A8J7QIN4</accession>
<evidence type="ECO:0000256" key="1">
    <source>
        <dbReference type="ARBA" id="ARBA00001946"/>
    </source>
</evidence>
<organism evidence="15 16">
    <name type="scientific">Acanthopleuribacter pedis</name>
    <dbReference type="NCBI Taxonomy" id="442870"/>
    <lineage>
        <taxon>Bacteria</taxon>
        <taxon>Pseudomonadati</taxon>
        <taxon>Acidobacteriota</taxon>
        <taxon>Holophagae</taxon>
        <taxon>Acanthopleuribacterales</taxon>
        <taxon>Acanthopleuribacteraceae</taxon>
        <taxon>Acanthopleuribacter</taxon>
    </lineage>
</organism>
<protein>
    <recommendedName>
        <fullName evidence="3">Small RNA 2'-O-methyltransferase</fullName>
        <ecNumber evidence="11">2.1.1.386</ecNumber>
    </recommendedName>
</protein>
<evidence type="ECO:0000256" key="3">
    <source>
        <dbReference type="ARBA" id="ARBA00021330"/>
    </source>
</evidence>